<organism evidence="3 4">
    <name type="scientific">Geodermatophilus sabuli</name>
    <dbReference type="NCBI Taxonomy" id="1564158"/>
    <lineage>
        <taxon>Bacteria</taxon>
        <taxon>Bacillati</taxon>
        <taxon>Actinomycetota</taxon>
        <taxon>Actinomycetes</taxon>
        <taxon>Geodermatophilales</taxon>
        <taxon>Geodermatophilaceae</taxon>
        <taxon>Geodermatophilus</taxon>
    </lineage>
</organism>
<reference evidence="3 4" key="1">
    <citation type="submission" date="2017-09" db="EMBL/GenBank/DDBJ databases">
        <authorList>
            <person name="Ehlers B."/>
            <person name="Leendertz F.H."/>
        </authorList>
    </citation>
    <scope>NUCLEOTIDE SEQUENCE [LARGE SCALE GENOMIC DNA]</scope>
    <source>
        <strain evidence="3 4">DSM 46844</strain>
    </source>
</reference>
<protein>
    <submittedName>
        <fullName evidence="3">PH domain-containing protein</fullName>
    </submittedName>
</protein>
<keyword evidence="1" id="KW-0812">Transmembrane</keyword>
<name>A0A285EHI1_9ACTN</name>
<dbReference type="EMBL" id="OBDO01000007">
    <property type="protein sequence ID" value="SNX97496.1"/>
    <property type="molecule type" value="Genomic_DNA"/>
</dbReference>
<evidence type="ECO:0000313" key="4">
    <source>
        <dbReference type="Proteomes" id="UP000219514"/>
    </source>
</evidence>
<dbReference type="Proteomes" id="UP000219514">
    <property type="component" value="Unassembled WGS sequence"/>
</dbReference>
<gene>
    <name evidence="3" type="ORF">SAMN06893097_107138</name>
</gene>
<keyword evidence="1" id="KW-1133">Transmembrane helix</keyword>
<evidence type="ECO:0000259" key="2">
    <source>
        <dbReference type="Pfam" id="PF10756"/>
    </source>
</evidence>
<accession>A0A285EHI1</accession>
<dbReference type="InterPro" id="IPR019692">
    <property type="entry name" value="CFP-6_PH"/>
</dbReference>
<dbReference type="AlphaFoldDB" id="A0A285EHI1"/>
<proteinExistence type="predicted"/>
<feature type="domain" description="Low molecular weight protein antigen 6 PH" evidence="2">
    <location>
        <begin position="53"/>
        <end position="129"/>
    </location>
</feature>
<dbReference type="RefSeq" id="WP_097207460.1">
    <property type="nucleotide sequence ID" value="NZ_JACHXB010000006.1"/>
</dbReference>
<sequence length="135" mass="14332">MEWSARRAETWALGAGGVVLALVAVLLDPAGRVLVGGAALLLMALATRDLVLRPRLTAGPAGVAVRTLTGTVALPWTGLRIRLRETRRLGVRSRLLELDAAPDGDDDGVLLLLGRRDLGTDPEDVARALLAWSPR</sequence>
<evidence type="ECO:0000256" key="1">
    <source>
        <dbReference type="SAM" id="Phobius"/>
    </source>
</evidence>
<keyword evidence="4" id="KW-1185">Reference proteome</keyword>
<evidence type="ECO:0000313" key="3">
    <source>
        <dbReference type="EMBL" id="SNX97496.1"/>
    </source>
</evidence>
<dbReference type="Pfam" id="PF10756">
    <property type="entry name" value="bPH_6"/>
    <property type="match status" value="1"/>
</dbReference>
<dbReference type="OrthoDB" id="5189227at2"/>
<feature type="transmembrane region" description="Helical" evidence="1">
    <location>
        <begin position="10"/>
        <end position="27"/>
    </location>
</feature>
<keyword evidence="1" id="KW-0472">Membrane</keyword>